<evidence type="ECO:0000259" key="9">
    <source>
        <dbReference type="Pfam" id="PF00384"/>
    </source>
</evidence>
<dbReference type="Gene3D" id="3.40.50.740">
    <property type="match status" value="2"/>
</dbReference>
<dbReference type="Pfam" id="PF00384">
    <property type="entry name" value="Molybdopterin"/>
    <property type="match status" value="1"/>
</dbReference>
<dbReference type="SUPFAM" id="SSF53706">
    <property type="entry name" value="Formate dehydrogenase/DMSO reductase, domains 1-3"/>
    <property type="match status" value="1"/>
</dbReference>
<comment type="cofactor">
    <cofactor evidence="1">
        <name>[4Fe-4S] cluster</name>
        <dbReference type="ChEBI" id="CHEBI:49883"/>
    </cofactor>
</comment>
<evidence type="ECO:0000256" key="4">
    <source>
        <dbReference type="ARBA" id="ARBA00022723"/>
    </source>
</evidence>
<dbReference type="InterPro" id="IPR006656">
    <property type="entry name" value="Mopterin_OxRdtase"/>
</dbReference>
<dbReference type="InterPro" id="IPR009010">
    <property type="entry name" value="Asp_de-COase-like_dom_sf"/>
</dbReference>
<feature type="domain" description="Molybdopterin dinucleotide-binding" evidence="10">
    <location>
        <begin position="726"/>
        <end position="817"/>
    </location>
</feature>
<evidence type="ECO:0000256" key="8">
    <source>
        <dbReference type="ARBA" id="ARBA00023014"/>
    </source>
</evidence>
<dbReference type="GO" id="GO:0030288">
    <property type="term" value="C:outer membrane-bounded periplasmic space"/>
    <property type="evidence" value="ECO:0007669"/>
    <property type="project" value="TreeGrafter"/>
</dbReference>
<evidence type="ECO:0000256" key="2">
    <source>
        <dbReference type="ARBA" id="ARBA00010312"/>
    </source>
</evidence>
<evidence type="ECO:0000256" key="5">
    <source>
        <dbReference type="ARBA" id="ARBA00022729"/>
    </source>
</evidence>
<dbReference type="Gene3D" id="2.20.25.90">
    <property type="entry name" value="ADC-like domains"/>
    <property type="match status" value="1"/>
</dbReference>
<comment type="similarity">
    <text evidence="2">Belongs to the prokaryotic molybdopterin-containing oxidoreductase family.</text>
</comment>
<dbReference type="GO" id="GO:0009055">
    <property type="term" value="F:electron transfer activity"/>
    <property type="evidence" value="ECO:0007669"/>
    <property type="project" value="TreeGrafter"/>
</dbReference>
<evidence type="ECO:0000256" key="7">
    <source>
        <dbReference type="ARBA" id="ARBA00023004"/>
    </source>
</evidence>
<protein>
    <submittedName>
        <fullName evidence="12">Dimethyl sulfoxide reductase subunit A</fullName>
    </submittedName>
</protein>
<keyword evidence="7" id="KW-0408">Iron</keyword>
<evidence type="ECO:0000313" key="12">
    <source>
        <dbReference type="EMBL" id="RGK82320.1"/>
    </source>
</evidence>
<dbReference type="GO" id="GO:0030151">
    <property type="term" value="F:molybdenum ion binding"/>
    <property type="evidence" value="ECO:0007669"/>
    <property type="project" value="TreeGrafter"/>
</dbReference>
<feature type="domain" description="Molybdopterin oxidoreductase" evidence="9">
    <location>
        <begin position="114"/>
        <end position="567"/>
    </location>
</feature>
<feature type="domain" description="4Fe-4S Mo/W bis-MGD-type" evidence="11">
    <location>
        <begin position="54"/>
        <end position="104"/>
    </location>
</feature>
<dbReference type="InterPro" id="IPR050612">
    <property type="entry name" value="Prok_Mopterin_Oxidored"/>
</dbReference>
<evidence type="ECO:0000259" key="11">
    <source>
        <dbReference type="Pfam" id="PF04879"/>
    </source>
</evidence>
<dbReference type="InterPro" id="IPR006657">
    <property type="entry name" value="MoPterin_dinucl-bd_dom"/>
</dbReference>
<keyword evidence="3" id="KW-0004">4Fe-4S</keyword>
<dbReference type="GO" id="GO:0051539">
    <property type="term" value="F:4 iron, 4 sulfur cluster binding"/>
    <property type="evidence" value="ECO:0007669"/>
    <property type="project" value="UniProtKB-KW"/>
</dbReference>
<comment type="caution">
    <text evidence="12">The sequence shown here is derived from an EMBL/GenBank/DDBJ whole genome shotgun (WGS) entry which is preliminary data.</text>
</comment>
<proteinExistence type="inferred from homology"/>
<sequence>MQDFIEKKKFSRRSFLKGLAALGSASLLGGCGNKLSDVVGEYSTDKEETVKAVWKNAPCWHNCGGTCCLKAQVKGDTIVRLKTDASHEDSYDYPQQRACVRGLSQKMQIIGKERLKYPMKRTHFDPTGATGKEMRGIDTWERISWEEALDIVAEQLKKAKENYGNESIYLIDGGEMKRTLALYGGYVEKSGSRSKGCWNKAMMPILGTSKKSHCLNDRMDLLNAKLIILWGCNPAQASMGMPLLNLRRAKEYGARIISVDPMYSRSAAVLADDYYPIRPATDTTLILALSYIIIQRDKEAGGTIIDWDFLNNCTIGFDADHMPEGANKEENYMDYVLGTYDHEPKTPEWASKICGLSVDRIYKLAEELINNKPTTCLFSWNSARVEKAQHVCLAQMALGAMTGNMGIQGGAFSCSSQESSTNGGPNLVKKGEDGIEEIKNPISKPKLCTNHHWEDILSGTWRDGKDGLKPLDIHVMYHSHSATLNQTNNVNKGIQAHRKVDFVVTNHYTFTPEAQFSDVVLPVTTPWEKDGEVLQGNREALIWTEKVIEPYFEAKDDAWIAEEIAKRLGVDPELANPISNEQRCFNIIASSTVVKDNGKDYENLVSITVDDLDKLGVKGAIQQGRIPIMELKKKGIYQVERKLGDNFGYVHNRKLRKDPVNNPIETESGKIELYCQALKKAVDKAGWNEGYAYAKYVPPTEGYEATFSDFENGIKGDYPYQVLCIHDLRGTHTVFNQVTWLREAFSYELEVNSIDAREKGFKEGDVIEIFNSRGSILRKLHISERVMPGVIVIHEGVWINIKNEKCIAGSPNVLTGDFPSGPDVESWGACIANMRKADIELQDDWKVDLGVKLS</sequence>
<dbReference type="PROSITE" id="PS51257">
    <property type="entry name" value="PROKAR_LIPOPROTEIN"/>
    <property type="match status" value="1"/>
</dbReference>
<dbReference type="Proteomes" id="UP000261324">
    <property type="component" value="Unassembled WGS sequence"/>
</dbReference>
<dbReference type="Gene3D" id="2.40.40.20">
    <property type="match status" value="1"/>
</dbReference>
<dbReference type="Pfam" id="PF04879">
    <property type="entry name" value="Molybdop_Fe4S4"/>
    <property type="match status" value="1"/>
</dbReference>
<dbReference type="Gene3D" id="3.40.228.10">
    <property type="entry name" value="Dimethylsulfoxide Reductase, domain 2"/>
    <property type="match status" value="1"/>
</dbReference>
<dbReference type="InterPro" id="IPR006963">
    <property type="entry name" value="Mopterin_OxRdtase_4Fe-4S_dom"/>
</dbReference>
<keyword evidence="6" id="KW-0560">Oxidoreductase</keyword>
<keyword evidence="5" id="KW-0732">Signal</keyword>
<evidence type="ECO:0000256" key="6">
    <source>
        <dbReference type="ARBA" id="ARBA00023002"/>
    </source>
</evidence>
<dbReference type="GO" id="GO:0043546">
    <property type="term" value="F:molybdopterin cofactor binding"/>
    <property type="evidence" value="ECO:0007669"/>
    <property type="project" value="InterPro"/>
</dbReference>
<reference evidence="12 13" key="1">
    <citation type="submission" date="2018-08" db="EMBL/GenBank/DDBJ databases">
        <title>A genome reference for cultivated species of the human gut microbiota.</title>
        <authorList>
            <person name="Zou Y."/>
            <person name="Xue W."/>
            <person name="Luo G."/>
        </authorList>
    </citation>
    <scope>NUCLEOTIDE SEQUENCE [LARGE SCALE GENOMIC DNA]</scope>
    <source>
        <strain evidence="12 13">TF09-3</strain>
    </source>
</reference>
<evidence type="ECO:0000256" key="1">
    <source>
        <dbReference type="ARBA" id="ARBA00001966"/>
    </source>
</evidence>
<dbReference type="GO" id="GO:0009061">
    <property type="term" value="P:anaerobic respiration"/>
    <property type="evidence" value="ECO:0007669"/>
    <property type="project" value="TreeGrafter"/>
</dbReference>
<accession>A0A3E4PQS3</accession>
<keyword evidence="8" id="KW-0411">Iron-sulfur</keyword>
<organism evidence="12 13">
    <name type="scientific">Dorea formicigenerans</name>
    <dbReference type="NCBI Taxonomy" id="39486"/>
    <lineage>
        <taxon>Bacteria</taxon>
        <taxon>Bacillati</taxon>
        <taxon>Bacillota</taxon>
        <taxon>Clostridia</taxon>
        <taxon>Lachnospirales</taxon>
        <taxon>Lachnospiraceae</taxon>
        <taxon>Dorea</taxon>
    </lineage>
</organism>
<dbReference type="InterPro" id="IPR006311">
    <property type="entry name" value="TAT_signal"/>
</dbReference>
<evidence type="ECO:0000313" key="13">
    <source>
        <dbReference type="Proteomes" id="UP000261324"/>
    </source>
</evidence>
<dbReference type="PANTHER" id="PTHR43742">
    <property type="entry name" value="TRIMETHYLAMINE-N-OXIDE REDUCTASE"/>
    <property type="match status" value="1"/>
</dbReference>
<evidence type="ECO:0000256" key="3">
    <source>
        <dbReference type="ARBA" id="ARBA00022485"/>
    </source>
</evidence>
<gene>
    <name evidence="12" type="ORF">DXC93_10045</name>
</gene>
<evidence type="ECO:0000259" key="10">
    <source>
        <dbReference type="Pfam" id="PF01568"/>
    </source>
</evidence>
<dbReference type="PROSITE" id="PS00551">
    <property type="entry name" value="MOLYBDOPTERIN_PROK_1"/>
    <property type="match status" value="1"/>
</dbReference>
<dbReference type="Pfam" id="PF01568">
    <property type="entry name" value="Molydop_binding"/>
    <property type="match status" value="1"/>
</dbReference>
<dbReference type="PROSITE" id="PS51318">
    <property type="entry name" value="TAT"/>
    <property type="match status" value="1"/>
</dbReference>
<dbReference type="AlphaFoldDB" id="A0A3E4PQS3"/>
<keyword evidence="4" id="KW-0479">Metal-binding</keyword>
<dbReference type="EMBL" id="QSRA01000012">
    <property type="protein sequence ID" value="RGK82320.1"/>
    <property type="molecule type" value="Genomic_DNA"/>
</dbReference>
<dbReference type="SUPFAM" id="SSF50692">
    <property type="entry name" value="ADC-like"/>
    <property type="match status" value="1"/>
</dbReference>
<name>A0A3E4PQS3_9FIRM</name>
<dbReference type="InterPro" id="IPR027467">
    <property type="entry name" value="MopterinOxRdtase_cofactor_BS"/>
</dbReference>
<dbReference type="PANTHER" id="PTHR43742:SF3">
    <property type="entry name" value="DIMETHYL SULFOXIDE REDUCTASE DMSA"/>
    <property type="match status" value="1"/>
</dbReference>
<dbReference type="GO" id="GO:0016491">
    <property type="term" value="F:oxidoreductase activity"/>
    <property type="evidence" value="ECO:0007669"/>
    <property type="project" value="UniProtKB-KW"/>
</dbReference>